<organism evidence="1 2">
    <name type="scientific">Senna tora</name>
    <dbReference type="NCBI Taxonomy" id="362788"/>
    <lineage>
        <taxon>Eukaryota</taxon>
        <taxon>Viridiplantae</taxon>
        <taxon>Streptophyta</taxon>
        <taxon>Embryophyta</taxon>
        <taxon>Tracheophyta</taxon>
        <taxon>Spermatophyta</taxon>
        <taxon>Magnoliopsida</taxon>
        <taxon>eudicotyledons</taxon>
        <taxon>Gunneridae</taxon>
        <taxon>Pentapetalae</taxon>
        <taxon>rosids</taxon>
        <taxon>fabids</taxon>
        <taxon>Fabales</taxon>
        <taxon>Fabaceae</taxon>
        <taxon>Caesalpinioideae</taxon>
        <taxon>Cassia clade</taxon>
        <taxon>Senna</taxon>
    </lineage>
</organism>
<dbReference type="Proteomes" id="UP000634136">
    <property type="component" value="Unassembled WGS sequence"/>
</dbReference>
<dbReference type="EMBL" id="JAAIUW010000012">
    <property type="protein sequence ID" value="KAF7806715.1"/>
    <property type="molecule type" value="Genomic_DNA"/>
</dbReference>
<evidence type="ECO:0000313" key="1">
    <source>
        <dbReference type="EMBL" id="KAF7806715.1"/>
    </source>
</evidence>
<keyword evidence="2" id="KW-1185">Reference proteome</keyword>
<sequence>MAPNKIKSFGPLELGYSYYLGLLLLPQQLGQNIKFYDFFGSNDRSIG</sequence>
<name>A0A834SPS8_9FABA</name>
<comment type="caution">
    <text evidence="1">The sequence shown here is derived from an EMBL/GenBank/DDBJ whole genome shotgun (WGS) entry which is preliminary data.</text>
</comment>
<evidence type="ECO:0000313" key="2">
    <source>
        <dbReference type="Proteomes" id="UP000634136"/>
    </source>
</evidence>
<accession>A0A834SPS8</accession>
<protein>
    <submittedName>
        <fullName evidence="1">Uncharacterized protein</fullName>
    </submittedName>
</protein>
<dbReference type="AlphaFoldDB" id="A0A834SPS8"/>
<gene>
    <name evidence="1" type="ORF">G2W53_038876</name>
</gene>
<proteinExistence type="predicted"/>
<reference evidence="1" key="1">
    <citation type="submission" date="2020-09" db="EMBL/GenBank/DDBJ databases">
        <title>Genome-Enabled Discovery of Anthraquinone Biosynthesis in Senna tora.</title>
        <authorList>
            <person name="Kang S.-H."/>
            <person name="Pandey R.P."/>
            <person name="Lee C.-M."/>
            <person name="Sim J.-S."/>
            <person name="Jeong J.-T."/>
            <person name="Choi B.-S."/>
            <person name="Jung M."/>
            <person name="Ginzburg D."/>
            <person name="Zhao K."/>
            <person name="Won S.Y."/>
            <person name="Oh T.-J."/>
            <person name="Yu Y."/>
            <person name="Kim N.-H."/>
            <person name="Lee O.R."/>
            <person name="Lee T.-H."/>
            <person name="Bashyal P."/>
            <person name="Kim T.-S."/>
            <person name="Lee W.-H."/>
            <person name="Kawkins C."/>
            <person name="Kim C.-K."/>
            <person name="Kim J.S."/>
            <person name="Ahn B.O."/>
            <person name="Rhee S.Y."/>
            <person name="Sohng J.K."/>
        </authorList>
    </citation>
    <scope>NUCLEOTIDE SEQUENCE</scope>
    <source>
        <tissue evidence="1">Leaf</tissue>
    </source>
</reference>